<dbReference type="PANTHER" id="PTHR35896">
    <property type="entry name" value="IG-LIKE DOMAIN-CONTAINING PROTEIN"/>
    <property type="match status" value="1"/>
</dbReference>
<dbReference type="Proteomes" id="UP000053617">
    <property type="component" value="Unassembled WGS sequence"/>
</dbReference>
<dbReference type="AlphaFoldDB" id="A0A0D2JB82"/>
<reference evidence="3 4" key="1">
    <citation type="submission" date="2015-01" db="EMBL/GenBank/DDBJ databases">
        <title>The Genome Sequence of Rhinocladiella mackenzie CBS 650.93.</title>
        <authorList>
            <consortium name="The Broad Institute Genomics Platform"/>
            <person name="Cuomo C."/>
            <person name="de Hoog S."/>
            <person name="Gorbushina A."/>
            <person name="Stielow B."/>
            <person name="Teixiera M."/>
            <person name="Abouelleil A."/>
            <person name="Chapman S.B."/>
            <person name="Priest M."/>
            <person name="Young S.K."/>
            <person name="Wortman J."/>
            <person name="Nusbaum C."/>
            <person name="Birren B."/>
        </authorList>
    </citation>
    <scope>NUCLEOTIDE SEQUENCE [LARGE SCALE GENOMIC DNA]</scope>
    <source>
        <strain evidence="3 4">CBS 650.93</strain>
    </source>
</reference>
<dbReference type="PANTHER" id="PTHR35896:SF3">
    <property type="entry name" value="MAJOR FACILITATOR SUPERFAMILY TRANSPORTER"/>
    <property type="match status" value="1"/>
</dbReference>
<name>A0A0D2JB82_9EURO</name>
<keyword evidence="2" id="KW-1133">Transmembrane helix</keyword>
<accession>A0A0D2JB82</accession>
<evidence type="ECO:0000256" key="2">
    <source>
        <dbReference type="SAM" id="Phobius"/>
    </source>
</evidence>
<dbReference type="InterPro" id="IPR053008">
    <property type="entry name" value="Phomopsin_biosynth_assoc"/>
</dbReference>
<sequence length="298" mass="33770">MATHQYTRISTQDSGTSSYQREAVSSDSDSSTLVASESRWSTIHQPRKYLRSSTPIIIILTVLSLSLATYQFIRSYSQTNSPPTTSSKEADPLFDFRYTTDLASQDSYRDQQPHTHNRWQTPSGEWLSCGHSPHEAIARNCQFDIMAAVWLPPPCYNAEFAHEMAQATQSNATEISVSPKHSVSMTNMTWHTDQDLSVETFIPFAQLAEYFVAKFDKGEKLIAYSIENFHVAHCLYMMRSALMAMQRVAAGEKDVYVHEQAMGAEHSEHCNDVIMNHETRKTGVTELEFGFGWCHKMS</sequence>
<feature type="transmembrane region" description="Helical" evidence="2">
    <location>
        <begin position="56"/>
        <end position="73"/>
    </location>
</feature>
<evidence type="ECO:0000256" key="1">
    <source>
        <dbReference type="SAM" id="MobiDB-lite"/>
    </source>
</evidence>
<keyword evidence="4" id="KW-1185">Reference proteome</keyword>
<keyword evidence="2" id="KW-0472">Membrane</keyword>
<feature type="compositionally biased region" description="Polar residues" evidence="1">
    <location>
        <begin position="1"/>
        <end position="20"/>
    </location>
</feature>
<keyword evidence="2" id="KW-0812">Transmembrane</keyword>
<proteinExistence type="predicted"/>
<evidence type="ECO:0000313" key="4">
    <source>
        <dbReference type="Proteomes" id="UP000053617"/>
    </source>
</evidence>
<organism evidence="3 4">
    <name type="scientific">Rhinocladiella mackenziei CBS 650.93</name>
    <dbReference type="NCBI Taxonomy" id="1442369"/>
    <lineage>
        <taxon>Eukaryota</taxon>
        <taxon>Fungi</taxon>
        <taxon>Dikarya</taxon>
        <taxon>Ascomycota</taxon>
        <taxon>Pezizomycotina</taxon>
        <taxon>Eurotiomycetes</taxon>
        <taxon>Chaetothyriomycetidae</taxon>
        <taxon>Chaetothyriales</taxon>
        <taxon>Herpotrichiellaceae</taxon>
        <taxon>Rhinocladiella</taxon>
    </lineage>
</organism>
<dbReference type="VEuPathDB" id="FungiDB:Z518_04341"/>
<gene>
    <name evidence="3" type="ORF">Z518_04341</name>
</gene>
<protein>
    <submittedName>
        <fullName evidence="3">Rhinocladiella mackenziei CBS 650.93 unplaced genomic scaffold supercont1.3, whole genome shotgun sequence</fullName>
    </submittedName>
</protein>
<feature type="region of interest" description="Disordered" evidence="1">
    <location>
        <begin position="1"/>
        <end position="37"/>
    </location>
</feature>
<dbReference type="OrthoDB" id="3501153at2759"/>
<dbReference type="RefSeq" id="XP_013273501.1">
    <property type="nucleotide sequence ID" value="XM_013418047.1"/>
</dbReference>
<dbReference type="HOGENOM" id="CLU_934315_0_0_1"/>
<dbReference type="EMBL" id="KN847477">
    <property type="protein sequence ID" value="KIX06365.1"/>
    <property type="molecule type" value="Genomic_DNA"/>
</dbReference>
<evidence type="ECO:0000313" key="3">
    <source>
        <dbReference type="EMBL" id="KIX06365.1"/>
    </source>
</evidence>
<feature type="compositionally biased region" description="Low complexity" evidence="1">
    <location>
        <begin position="22"/>
        <end position="37"/>
    </location>
</feature>
<dbReference type="GeneID" id="25292412"/>